<feature type="transmembrane region" description="Helical" evidence="5">
    <location>
        <begin position="42"/>
        <end position="61"/>
    </location>
</feature>
<accession>A0A975I6W9</accession>
<dbReference type="CDD" id="cd17477">
    <property type="entry name" value="MFS_YcaD_like"/>
    <property type="match status" value="1"/>
</dbReference>
<keyword evidence="4 5" id="KW-0472">Membrane</keyword>
<dbReference type="EMBL" id="CP060010">
    <property type="protein sequence ID" value="QTN35412.1"/>
    <property type="molecule type" value="Genomic_DNA"/>
</dbReference>
<feature type="transmembrane region" description="Helical" evidence="5">
    <location>
        <begin position="264"/>
        <end position="283"/>
    </location>
</feature>
<evidence type="ECO:0000256" key="4">
    <source>
        <dbReference type="ARBA" id="ARBA00023136"/>
    </source>
</evidence>
<feature type="transmembrane region" description="Helical" evidence="5">
    <location>
        <begin position="134"/>
        <end position="152"/>
    </location>
</feature>
<dbReference type="GO" id="GO:0022857">
    <property type="term" value="F:transmembrane transporter activity"/>
    <property type="evidence" value="ECO:0007669"/>
    <property type="project" value="InterPro"/>
</dbReference>
<sequence length="421" mass="44797">MGQVISSTWALMLGMLLLMVGNGVQGSLLGIRGEIEGFSTVEMSFVMSAYFLGFLGGSRLAPEMIRRVGHVRVFAALGSFISAALIVFPWLTDPWVWMFCRAVIGFGFCGVYVTAESWLNNAATNENRGKTLSLYMYAQVTGIIAAQGLLVTADPSGFVLFVIPSILVSLSFAPILLSISPTPAFESTHSMKLTEIFHVSPLGVVGMFILGGIFSAQFGMSAVFGSQAGLTIPEISLFIAMFYIGSVVTQYPIGWFSDRMDRRVVIFTVSAFATAGAAVGLLFPGSYTLLLVAAFVVGGATNPLYSLLIAHANDFISREDMASASAGLLFVNGCGAVLGPIAIGWLMTNLGTSAYFLFLGVLTGIMGLYTMYRMTKRAAPSVEETGSFAPVLPTSTSVAMEAAQEYAQYSIDEESESQSAS</sequence>
<feature type="transmembrane region" description="Helical" evidence="5">
    <location>
        <begin position="322"/>
        <end position="347"/>
    </location>
</feature>
<dbReference type="InterPro" id="IPR020846">
    <property type="entry name" value="MFS_dom"/>
</dbReference>
<evidence type="ECO:0000259" key="6">
    <source>
        <dbReference type="PROSITE" id="PS50850"/>
    </source>
</evidence>
<feature type="domain" description="Major facilitator superfamily (MFS) profile" evidence="6">
    <location>
        <begin position="7"/>
        <end position="378"/>
    </location>
</feature>
<evidence type="ECO:0000313" key="8">
    <source>
        <dbReference type="Proteomes" id="UP000665026"/>
    </source>
</evidence>
<feature type="transmembrane region" description="Helical" evidence="5">
    <location>
        <begin position="158"/>
        <end position="179"/>
    </location>
</feature>
<dbReference type="PROSITE" id="PS50850">
    <property type="entry name" value="MFS"/>
    <property type="match status" value="1"/>
</dbReference>
<dbReference type="InterPro" id="IPR005828">
    <property type="entry name" value="MFS_sugar_transport-like"/>
</dbReference>
<dbReference type="PANTHER" id="PTHR23521:SF3">
    <property type="entry name" value="MFS TRANSPORTER"/>
    <property type="match status" value="1"/>
</dbReference>
<dbReference type="Gene3D" id="1.20.1250.20">
    <property type="entry name" value="MFS general substrate transporter like domains"/>
    <property type="match status" value="2"/>
</dbReference>
<evidence type="ECO:0000256" key="3">
    <source>
        <dbReference type="ARBA" id="ARBA00022989"/>
    </source>
</evidence>
<evidence type="ECO:0000313" key="7">
    <source>
        <dbReference type="EMBL" id="QTN35412.1"/>
    </source>
</evidence>
<dbReference type="InterPro" id="IPR036259">
    <property type="entry name" value="MFS_trans_sf"/>
</dbReference>
<dbReference type="RefSeq" id="WP_209356117.1">
    <property type="nucleotide sequence ID" value="NZ_CP060010.1"/>
</dbReference>
<dbReference type="Proteomes" id="UP000665026">
    <property type="component" value="Chromosome"/>
</dbReference>
<feature type="transmembrane region" description="Helical" evidence="5">
    <location>
        <begin position="199"/>
        <end position="223"/>
    </location>
</feature>
<feature type="transmembrane region" description="Helical" evidence="5">
    <location>
        <begin position="235"/>
        <end position="257"/>
    </location>
</feature>
<feature type="transmembrane region" description="Helical" evidence="5">
    <location>
        <begin position="353"/>
        <end position="372"/>
    </location>
</feature>
<evidence type="ECO:0000256" key="1">
    <source>
        <dbReference type="ARBA" id="ARBA00004370"/>
    </source>
</evidence>
<dbReference type="PANTHER" id="PTHR23521">
    <property type="entry name" value="TRANSPORTER MFS SUPERFAMILY"/>
    <property type="match status" value="1"/>
</dbReference>
<feature type="transmembrane region" description="Helical" evidence="5">
    <location>
        <begin position="73"/>
        <end position="90"/>
    </location>
</feature>
<feature type="transmembrane region" description="Helical" evidence="5">
    <location>
        <begin position="96"/>
        <end position="113"/>
    </location>
</feature>
<organism evidence="7 8">
    <name type="scientific">Cognatishimia activa</name>
    <dbReference type="NCBI Taxonomy" id="1715691"/>
    <lineage>
        <taxon>Bacteria</taxon>
        <taxon>Pseudomonadati</taxon>
        <taxon>Pseudomonadota</taxon>
        <taxon>Alphaproteobacteria</taxon>
        <taxon>Rhodobacterales</taxon>
        <taxon>Paracoccaceae</taxon>
        <taxon>Cognatishimia</taxon>
    </lineage>
</organism>
<reference evidence="7" key="1">
    <citation type="submission" date="2020-07" db="EMBL/GenBank/DDBJ databases">
        <title>Genome sequences of bacteria associated with the marine, planktonic diatom Thalassiosira profunda strain ECT2AJA-044.</title>
        <authorList>
            <person name="Gargas C.B."/>
            <person name="Roberts W.R."/>
            <person name="Alverson A.J."/>
        </authorList>
    </citation>
    <scope>NUCLEOTIDE SEQUENCE</scope>
    <source>
        <strain evidence="7">ECT2AJA-044</strain>
    </source>
</reference>
<dbReference type="AlphaFoldDB" id="A0A975I6W9"/>
<feature type="transmembrane region" description="Helical" evidence="5">
    <location>
        <begin position="289"/>
        <end position="310"/>
    </location>
</feature>
<dbReference type="Pfam" id="PF07690">
    <property type="entry name" value="MFS_1"/>
    <property type="match status" value="1"/>
</dbReference>
<dbReference type="Pfam" id="PF00083">
    <property type="entry name" value="Sugar_tr"/>
    <property type="match status" value="1"/>
</dbReference>
<gene>
    <name evidence="7" type="ORF">HZ995_13125</name>
</gene>
<evidence type="ECO:0000256" key="2">
    <source>
        <dbReference type="ARBA" id="ARBA00022692"/>
    </source>
</evidence>
<dbReference type="InterPro" id="IPR047200">
    <property type="entry name" value="MFS_YcaD-like"/>
</dbReference>
<keyword evidence="2 5" id="KW-0812">Transmembrane</keyword>
<comment type="subcellular location">
    <subcellularLocation>
        <location evidence="1">Membrane</location>
    </subcellularLocation>
</comment>
<dbReference type="GO" id="GO:0005886">
    <property type="term" value="C:plasma membrane"/>
    <property type="evidence" value="ECO:0007669"/>
    <property type="project" value="TreeGrafter"/>
</dbReference>
<dbReference type="InterPro" id="IPR011701">
    <property type="entry name" value="MFS"/>
</dbReference>
<name>A0A975I6W9_9RHOB</name>
<evidence type="ECO:0000256" key="5">
    <source>
        <dbReference type="SAM" id="Phobius"/>
    </source>
</evidence>
<keyword evidence="3 5" id="KW-1133">Transmembrane helix</keyword>
<dbReference type="KEGG" id="cact:HZ995_13125"/>
<protein>
    <submittedName>
        <fullName evidence="7">MFS transporter</fullName>
    </submittedName>
</protein>
<proteinExistence type="predicted"/>
<dbReference type="SUPFAM" id="SSF103473">
    <property type="entry name" value="MFS general substrate transporter"/>
    <property type="match status" value="1"/>
</dbReference>